<dbReference type="EMBL" id="CACRZD030000008">
    <property type="protein sequence ID" value="CAA6664063.1"/>
    <property type="molecule type" value="Genomic_DNA"/>
</dbReference>
<protein>
    <recommendedName>
        <fullName evidence="1">Reverse transcriptase Ty1/copia-type domain-containing protein</fullName>
    </recommendedName>
</protein>
<evidence type="ECO:0000259" key="1">
    <source>
        <dbReference type="Pfam" id="PF07727"/>
    </source>
</evidence>
<dbReference type="InterPro" id="IPR013103">
    <property type="entry name" value="RVT_2"/>
</dbReference>
<evidence type="ECO:0000313" key="2">
    <source>
        <dbReference type="EMBL" id="CAA2624624.1"/>
    </source>
</evidence>
<dbReference type="SUPFAM" id="SSF56672">
    <property type="entry name" value="DNA/RNA polymerases"/>
    <property type="match status" value="1"/>
</dbReference>
<accession>A0A7I8J2L8</accession>
<keyword evidence="3" id="KW-1185">Reference proteome</keyword>
<dbReference type="Proteomes" id="UP001189122">
    <property type="component" value="Unassembled WGS sequence"/>
</dbReference>
<sequence>MNEKMLTLLKNQTWKVVLLPKRKKIVGCRWVSIIKYKSDGTVEHFKARLVAKGFTQCYGIDYMETFAPIAKMGTVCILISLVLHYGWSVLQFDVKNAFLHREISEEIYMELPPSSGNMTILLLYVDDMIVTGDDMQEITFLQKQLTAVFDIKMLGQLKYFLGIEVAYFRGNLFLSQRKYISILEEQDSLTTGIYTNADYVGSVDDRRSTTGYCCLIGGNLVTWRS</sequence>
<dbReference type="InterPro" id="IPR043502">
    <property type="entry name" value="DNA/RNA_pol_sf"/>
</dbReference>
<feature type="domain" description="Reverse transcriptase Ty1/copia-type" evidence="1">
    <location>
        <begin position="11"/>
        <end position="115"/>
    </location>
</feature>
<name>A0A7I8J2L8_SPIIN</name>
<gene>
    <name evidence="2" type="ORF">SI7747_08010452</name>
</gene>
<organism evidence="2">
    <name type="scientific">Spirodela intermedia</name>
    <name type="common">Intermediate duckweed</name>
    <dbReference type="NCBI Taxonomy" id="51605"/>
    <lineage>
        <taxon>Eukaryota</taxon>
        <taxon>Viridiplantae</taxon>
        <taxon>Streptophyta</taxon>
        <taxon>Embryophyta</taxon>
        <taxon>Tracheophyta</taxon>
        <taxon>Spermatophyta</taxon>
        <taxon>Magnoliopsida</taxon>
        <taxon>Liliopsida</taxon>
        <taxon>Araceae</taxon>
        <taxon>Lemnoideae</taxon>
        <taxon>Spirodela</taxon>
    </lineage>
</organism>
<dbReference type="AlphaFoldDB" id="A0A7I8J2L8"/>
<proteinExistence type="predicted"/>
<feature type="domain" description="Reverse transcriptase Ty1/copia-type" evidence="1">
    <location>
        <begin position="118"/>
        <end position="191"/>
    </location>
</feature>
<dbReference type="EMBL" id="LR743595">
    <property type="protein sequence ID" value="CAA2624624.1"/>
    <property type="molecule type" value="Genomic_DNA"/>
</dbReference>
<dbReference type="Pfam" id="PF07727">
    <property type="entry name" value="RVT_2"/>
    <property type="match status" value="2"/>
</dbReference>
<evidence type="ECO:0000313" key="3">
    <source>
        <dbReference type="Proteomes" id="UP001189122"/>
    </source>
</evidence>
<reference evidence="2 3" key="1">
    <citation type="submission" date="2019-12" db="EMBL/GenBank/DDBJ databases">
        <authorList>
            <person name="Scholz U."/>
            <person name="Mascher M."/>
            <person name="Fiebig A."/>
        </authorList>
    </citation>
    <scope>NUCLEOTIDE SEQUENCE</scope>
</reference>